<evidence type="ECO:0000256" key="2">
    <source>
        <dbReference type="ARBA" id="ARBA00022475"/>
    </source>
</evidence>
<feature type="transmembrane region" description="Helical" evidence="7">
    <location>
        <begin position="112"/>
        <end position="137"/>
    </location>
</feature>
<dbReference type="Proteomes" id="UP000315440">
    <property type="component" value="Unassembled WGS sequence"/>
</dbReference>
<feature type="transmembrane region" description="Helical" evidence="7">
    <location>
        <begin position="68"/>
        <end position="91"/>
    </location>
</feature>
<reference evidence="8 9" key="1">
    <citation type="submission" date="2019-02" db="EMBL/GenBank/DDBJ databases">
        <title>Deep-cultivation of Planctomycetes and their phenomic and genomic characterization uncovers novel biology.</title>
        <authorList>
            <person name="Wiegand S."/>
            <person name="Jogler M."/>
            <person name="Boedeker C."/>
            <person name="Pinto D."/>
            <person name="Vollmers J."/>
            <person name="Rivas-Marin E."/>
            <person name="Kohn T."/>
            <person name="Peeters S.H."/>
            <person name="Heuer A."/>
            <person name="Rast P."/>
            <person name="Oberbeckmann S."/>
            <person name="Bunk B."/>
            <person name="Jeske O."/>
            <person name="Meyerdierks A."/>
            <person name="Storesund J.E."/>
            <person name="Kallscheuer N."/>
            <person name="Luecker S."/>
            <person name="Lage O.M."/>
            <person name="Pohl T."/>
            <person name="Merkel B.J."/>
            <person name="Hornburger P."/>
            <person name="Mueller R.-W."/>
            <person name="Bruemmer F."/>
            <person name="Labrenz M."/>
            <person name="Spormann A.M."/>
            <person name="Op Den Camp H."/>
            <person name="Overmann J."/>
            <person name="Amann R."/>
            <person name="Jetten M.S.M."/>
            <person name="Mascher T."/>
            <person name="Medema M.H."/>
            <person name="Devos D.P."/>
            <person name="Kaster A.-K."/>
            <person name="Ovreas L."/>
            <person name="Rohde M."/>
            <person name="Galperin M.Y."/>
            <person name="Jogler C."/>
        </authorList>
    </citation>
    <scope>NUCLEOTIDE SEQUENCE [LARGE SCALE GENOMIC DNA]</scope>
    <source>
        <strain evidence="8 9">Mal64</strain>
    </source>
</reference>
<feature type="transmembrane region" description="Helical" evidence="7">
    <location>
        <begin position="202"/>
        <end position="222"/>
    </location>
</feature>
<evidence type="ECO:0000313" key="9">
    <source>
        <dbReference type="Proteomes" id="UP000315440"/>
    </source>
</evidence>
<gene>
    <name evidence="8" type="ORF">Mal64_06270</name>
</gene>
<dbReference type="EMBL" id="SJPQ01000001">
    <property type="protein sequence ID" value="TWT90243.1"/>
    <property type="molecule type" value="Genomic_DNA"/>
</dbReference>
<keyword evidence="2" id="KW-1003">Cell membrane</keyword>
<dbReference type="PANTHER" id="PTHR30250:SF11">
    <property type="entry name" value="O-ANTIGEN TRANSPORTER-RELATED"/>
    <property type="match status" value="1"/>
</dbReference>
<feature type="transmembrane region" description="Helical" evidence="7">
    <location>
        <begin position="143"/>
        <end position="159"/>
    </location>
</feature>
<keyword evidence="5 7" id="KW-0472">Membrane</keyword>
<dbReference type="GO" id="GO:0005886">
    <property type="term" value="C:plasma membrane"/>
    <property type="evidence" value="ECO:0007669"/>
    <property type="project" value="UniProtKB-SubCell"/>
</dbReference>
<organism evidence="8 9">
    <name type="scientific">Pseudobythopirellula maris</name>
    <dbReference type="NCBI Taxonomy" id="2527991"/>
    <lineage>
        <taxon>Bacteria</taxon>
        <taxon>Pseudomonadati</taxon>
        <taxon>Planctomycetota</taxon>
        <taxon>Planctomycetia</taxon>
        <taxon>Pirellulales</taxon>
        <taxon>Lacipirellulaceae</taxon>
        <taxon>Pseudobythopirellula</taxon>
    </lineage>
</organism>
<evidence type="ECO:0000256" key="7">
    <source>
        <dbReference type="SAM" id="Phobius"/>
    </source>
</evidence>
<sequence>MPVTVAPTPNATPPRRPQVGAQPAAEARRGAGAIRLQGVWVLADQAVVSLANFAAAVVVGRLAGQEQLGLYALGYSAYVVMMGLAKAMVWTPYTTRSPHLETDERRRFAASVTAHLGLIAAAAMAAILALGAVLYALAPEAPYGPLFLVLAPCCAAMLLKEHVRRICLAELRVAEVFAVDALLALLQVALLAVLVVAGVVSAAAAFVAIGAASLAAVLWLVVRSKRFDYAAAKPLADWRRNWDFSRWLTGSALAALIGTQGYRWALPVITSLAELGRFGMAQSVIQVANPLLLGVSNYYGPASAKIYSQHGIAGLWRHAVRSTVVLGAALAVLLTGLVALGPTLLEWLYLDAAEGVGVVLLAALGLGILSDVLLMPIDFAFMARSQGRILLQASVVRLVLNLTVGLWLVSRYGVAAIGLGILMGNLVSLLWQWTVFAREVRRG</sequence>
<dbReference type="InterPro" id="IPR050833">
    <property type="entry name" value="Poly_Biosynth_Transport"/>
</dbReference>
<evidence type="ECO:0000256" key="3">
    <source>
        <dbReference type="ARBA" id="ARBA00022692"/>
    </source>
</evidence>
<evidence type="ECO:0000256" key="1">
    <source>
        <dbReference type="ARBA" id="ARBA00004651"/>
    </source>
</evidence>
<dbReference type="PANTHER" id="PTHR30250">
    <property type="entry name" value="PST FAMILY PREDICTED COLANIC ACID TRANSPORTER"/>
    <property type="match status" value="1"/>
</dbReference>
<feature type="transmembrane region" description="Helical" evidence="7">
    <location>
        <begin position="389"/>
        <end position="409"/>
    </location>
</feature>
<feature type="transmembrane region" description="Helical" evidence="7">
    <location>
        <begin position="324"/>
        <end position="350"/>
    </location>
</feature>
<proteinExistence type="predicted"/>
<name>A0A5C5ZVJ3_9BACT</name>
<evidence type="ECO:0000256" key="4">
    <source>
        <dbReference type="ARBA" id="ARBA00022989"/>
    </source>
</evidence>
<accession>A0A5C5ZVJ3</accession>
<evidence type="ECO:0000256" key="6">
    <source>
        <dbReference type="SAM" id="MobiDB-lite"/>
    </source>
</evidence>
<feature type="transmembrane region" description="Helical" evidence="7">
    <location>
        <begin position="38"/>
        <end position="62"/>
    </location>
</feature>
<feature type="region of interest" description="Disordered" evidence="6">
    <location>
        <begin position="1"/>
        <end position="24"/>
    </location>
</feature>
<comment type="subcellular location">
    <subcellularLocation>
        <location evidence="1">Cell membrane</location>
        <topology evidence="1">Multi-pass membrane protein</topology>
    </subcellularLocation>
</comment>
<keyword evidence="4 7" id="KW-1133">Transmembrane helix</keyword>
<feature type="transmembrane region" description="Helical" evidence="7">
    <location>
        <begin position="415"/>
        <end position="436"/>
    </location>
</feature>
<feature type="transmembrane region" description="Helical" evidence="7">
    <location>
        <begin position="171"/>
        <end position="196"/>
    </location>
</feature>
<feature type="transmembrane region" description="Helical" evidence="7">
    <location>
        <begin position="356"/>
        <end position="377"/>
    </location>
</feature>
<protein>
    <submittedName>
        <fullName evidence="8">MurJ-like flippase</fullName>
    </submittedName>
</protein>
<comment type="caution">
    <text evidence="8">The sequence shown here is derived from an EMBL/GenBank/DDBJ whole genome shotgun (WGS) entry which is preliminary data.</text>
</comment>
<evidence type="ECO:0000313" key="8">
    <source>
        <dbReference type="EMBL" id="TWT90243.1"/>
    </source>
</evidence>
<keyword evidence="3 7" id="KW-0812">Transmembrane</keyword>
<keyword evidence="9" id="KW-1185">Reference proteome</keyword>
<dbReference type="AlphaFoldDB" id="A0A5C5ZVJ3"/>
<evidence type="ECO:0000256" key="5">
    <source>
        <dbReference type="ARBA" id="ARBA00023136"/>
    </source>
</evidence>